<gene>
    <name evidence="2" type="ORF">EI982_11435</name>
</gene>
<evidence type="ECO:0000256" key="1">
    <source>
        <dbReference type="SAM" id="Phobius"/>
    </source>
</evidence>
<accession>A0A6B9F4H5</accession>
<keyword evidence="1" id="KW-0472">Membrane</keyword>
<keyword evidence="1" id="KW-0812">Transmembrane</keyword>
<proteinExistence type="predicted"/>
<dbReference type="AlphaFoldDB" id="A0A6B9F4H5"/>
<sequence>MHSGIINRDRPSALDVSLLGLIATIVGGYGRSISVPADTAPNLIRFFSVSPDRTYPAVMPQDKALLLLNDPATGEATRQAADAGGSLHGVWTLVAFLGLLLLFAGPAIVWLNRGDD</sequence>
<feature type="transmembrane region" description="Helical" evidence="1">
    <location>
        <begin position="90"/>
        <end position="111"/>
    </location>
</feature>
<dbReference type="KEGG" id="hra:EI982_11435"/>
<organism evidence="2 3">
    <name type="scientific">Haloplanus rallus</name>
    <dbReference type="NCBI Taxonomy" id="1816183"/>
    <lineage>
        <taxon>Archaea</taxon>
        <taxon>Methanobacteriati</taxon>
        <taxon>Methanobacteriota</taxon>
        <taxon>Stenosarchaea group</taxon>
        <taxon>Halobacteria</taxon>
        <taxon>Halobacteriales</taxon>
        <taxon>Haloferacaceae</taxon>
        <taxon>Haloplanus</taxon>
    </lineage>
</organism>
<dbReference type="GeneID" id="43370162"/>
<dbReference type="RefSeq" id="WP_157689823.1">
    <property type="nucleotide sequence ID" value="NZ_CP034345.1"/>
</dbReference>
<evidence type="ECO:0000313" key="2">
    <source>
        <dbReference type="EMBL" id="QGX95366.1"/>
    </source>
</evidence>
<dbReference type="OrthoDB" id="307550at2157"/>
<protein>
    <submittedName>
        <fullName evidence="2">Uncharacterized protein</fullName>
    </submittedName>
</protein>
<keyword evidence="1" id="KW-1133">Transmembrane helix</keyword>
<reference evidence="2 3" key="1">
    <citation type="submission" date="2018-12" db="EMBL/GenBank/DDBJ databases">
        <title>Complete genome sequence of Haloplanus rallus MBLA0036.</title>
        <authorList>
            <person name="Nam Y.-d."/>
            <person name="Kang J."/>
            <person name="Chung W.-H."/>
            <person name="Park Y.S."/>
        </authorList>
    </citation>
    <scope>NUCLEOTIDE SEQUENCE [LARGE SCALE GENOMIC DNA]</scope>
    <source>
        <strain evidence="2 3">MBLA0036</strain>
    </source>
</reference>
<evidence type="ECO:0000313" key="3">
    <source>
        <dbReference type="Proteomes" id="UP000428325"/>
    </source>
</evidence>
<feature type="transmembrane region" description="Helical" evidence="1">
    <location>
        <begin position="12"/>
        <end position="30"/>
    </location>
</feature>
<dbReference type="EMBL" id="CP034345">
    <property type="protein sequence ID" value="QGX95366.1"/>
    <property type="molecule type" value="Genomic_DNA"/>
</dbReference>
<keyword evidence="3" id="KW-1185">Reference proteome</keyword>
<dbReference type="Proteomes" id="UP000428325">
    <property type="component" value="Chromosome"/>
</dbReference>
<name>A0A6B9F4H5_9EURY</name>